<accession>A0A0N4YUI6</accession>
<reference evidence="5" key="1">
    <citation type="submission" date="2017-02" db="UniProtKB">
        <authorList>
            <consortium name="WormBaseParasite"/>
        </authorList>
    </citation>
    <scope>IDENTIFICATION</scope>
</reference>
<dbReference type="STRING" id="27835.A0A0N4YUI6"/>
<evidence type="ECO:0000256" key="2">
    <source>
        <dbReference type="PROSITE-ProRule" id="PRU00124"/>
    </source>
</evidence>
<feature type="disulfide bond" evidence="2">
    <location>
        <begin position="266"/>
        <end position="281"/>
    </location>
</feature>
<dbReference type="CDD" id="cd00112">
    <property type="entry name" value="LDLa"/>
    <property type="match status" value="1"/>
</dbReference>
<dbReference type="PROSITE" id="PS50068">
    <property type="entry name" value="LDLRA_2"/>
    <property type="match status" value="1"/>
</dbReference>
<comment type="caution">
    <text evidence="2">Lacks conserved residue(s) required for the propagation of feature annotation.</text>
</comment>
<keyword evidence="1 2" id="KW-1015">Disulfide bond</keyword>
<proteinExistence type="predicted"/>
<dbReference type="Pfam" id="PF00057">
    <property type="entry name" value="Ldl_recept_a"/>
    <property type="match status" value="1"/>
</dbReference>
<evidence type="ECO:0000256" key="1">
    <source>
        <dbReference type="ARBA" id="ARBA00023157"/>
    </source>
</evidence>
<dbReference type="WBParaSite" id="NBR_0002090801-mRNA-1">
    <property type="protein sequence ID" value="NBR_0002090801-mRNA-1"/>
    <property type="gene ID" value="NBR_0002090801"/>
</dbReference>
<protein>
    <submittedName>
        <fullName evidence="5">SRCR domain-containing protein</fullName>
    </submittedName>
</protein>
<dbReference type="InterPro" id="IPR002172">
    <property type="entry name" value="LDrepeatLR_classA_rpt"/>
</dbReference>
<dbReference type="Gene3D" id="4.10.400.10">
    <property type="entry name" value="Low-density Lipoprotein Receptor"/>
    <property type="match status" value="1"/>
</dbReference>
<reference evidence="3 4" key="2">
    <citation type="submission" date="2018-11" db="EMBL/GenBank/DDBJ databases">
        <authorList>
            <consortium name="Pathogen Informatics"/>
        </authorList>
    </citation>
    <scope>NUCLEOTIDE SEQUENCE [LARGE SCALE GENOMIC DNA]</scope>
</reference>
<evidence type="ECO:0000313" key="4">
    <source>
        <dbReference type="Proteomes" id="UP000271162"/>
    </source>
</evidence>
<evidence type="ECO:0000313" key="3">
    <source>
        <dbReference type="EMBL" id="VDL84647.1"/>
    </source>
</evidence>
<organism evidence="5">
    <name type="scientific">Nippostrongylus brasiliensis</name>
    <name type="common">Rat hookworm</name>
    <dbReference type="NCBI Taxonomy" id="27835"/>
    <lineage>
        <taxon>Eukaryota</taxon>
        <taxon>Metazoa</taxon>
        <taxon>Ecdysozoa</taxon>
        <taxon>Nematoda</taxon>
        <taxon>Chromadorea</taxon>
        <taxon>Rhabditida</taxon>
        <taxon>Rhabditina</taxon>
        <taxon>Rhabditomorpha</taxon>
        <taxon>Strongyloidea</taxon>
        <taxon>Heligmosomidae</taxon>
        <taxon>Nippostrongylus</taxon>
    </lineage>
</organism>
<evidence type="ECO:0000313" key="5">
    <source>
        <dbReference type="WBParaSite" id="NBR_0002090801-mRNA-1"/>
    </source>
</evidence>
<dbReference type="EMBL" id="UYSL01025667">
    <property type="protein sequence ID" value="VDL84647.1"/>
    <property type="molecule type" value="Genomic_DNA"/>
</dbReference>
<gene>
    <name evidence="3" type="ORF">NBR_LOCUS20909</name>
</gene>
<keyword evidence="4" id="KW-1185">Reference proteome</keyword>
<dbReference type="InterPro" id="IPR036055">
    <property type="entry name" value="LDL_receptor-like_sf"/>
</dbReference>
<dbReference type="Proteomes" id="UP000271162">
    <property type="component" value="Unassembled WGS sequence"/>
</dbReference>
<name>A0A0N4YUI6_NIPBR</name>
<dbReference type="SUPFAM" id="SSF57424">
    <property type="entry name" value="LDL receptor-like module"/>
    <property type="match status" value="1"/>
</dbReference>
<dbReference type="AlphaFoldDB" id="A0A0N4YUI6"/>
<dbReference type="InterPro" id="IPR023415">
    <property type="entry name" value="LDLR_class-A_CS"/>
</dbReference>
<dbReference type="PROSITE" id="PS01209">
    <property type="entry name" value="LDLRA_1"/>
    <property type="match status" value="1"/>
</dbReference>
<sequence>MQKPNTERYELRRWKNTNMWKQLNQDLLEIRGRNSQFLPLCHSSAKIKYAQHVCQSMGRHLVSHDQQLLGSRLAYSVFCDNKANCSPYVSSSCKRGVAVKCSVDYCPPGSIPVGTQCFHVAASSSSSFADAKFEFPGEGRCLAIVGATFRAVDCDTPGTALCEVAPECVRHGKYDGKKNETQNVLFNGLSVTGQTGWNHNYCRVLNEEETPSCFSTPSVRGPCAVPECFPSASHTGRKTLSAPSQCDAGFFSCKSSSKCLPLDFRCDYELDCDDGSDEESCDDYLKYFELIGTLKLADKINEVWTYIPNAQGVSDASTSFTIFFTTVSLRAE</sequence>
<dbReference type="SMART" id="SM00192">
    <property type="entry name" value="LDLa"/>
    <property type="match status" value="1"/>
</dbReference>